<evidence type="ECO:0000256" key="5">
    <source>
        <dbReference type="ARBA" id="ARBA00022692"/>
    </source>
</evidence>
<dbReference type="Pfam" id="PF00122">
    <property type="entry name" value="E1-E2_ATPase"/>
    <property type="match status" value="1"/>
</dbReference>
<protein>
    <submittedName>
        <fullName evidence="15">Type cbb3 cytochrome oxidase biogeneis protein CcoI</fullName>
        <ecNumber evidence="15">3.6.3.4</ecNumber>
    </submittedName>
</protein>
<keyword evidence="3" id="KW-1003">Cell membrane</keyword>
<dbReference type="SUPFAM" id="SSF55008">
    <property type="entry name" value="HMA, heavy metal-associated domain"/>
    <property type="match status" value="1"/>
</dbReference>
<evidence type="ECO:0000259" key="14">
    <source>
        <dbReference type="Pfam" id="PF12156"/>
    </source>
</evidence>
<reference evidence="15 16" key="1">
    <citation type="journal article" date="2013" name="Genome Announc.">
        <title>Draft Genome Sequence of Arcticibacter svalbardensis Strain MN12-7T, a Member of the Family Sphingobacteriaceae Isolated from an Arctic Soil Sample.</title>
        <authorList>
            <person name="Shivaji S."/>
            <person name="Ara S."/>
            <person name="Prasad S."/>
            <person name="Manasa B.P."/>
            <person name="Begum Z."/>
            <person name="Singh A."/>
            <person name="Kumar Pinnaka A."/>
        </authorList>
    </citation>
    <scope>NUCLEOTIDE SEQUENCE [LARGE SCALE GENOMIC DNA]</scope>
    <source>
        <strain evidence="15 16">MN12-7</strain>
    </source>
</reference>
<keyword evidence="16" id="KW-1185">Reference proteome</keyword>
<dbReference type="PRINTS" id="PR00119">
    <property type="entry name" value="CATATPASE"/>
</dbReference>
<dbReference type="Gene3D" id="3.40.1110.10">
    <property type="entry name" value="Calcium-transporting ATPase, cytoplasmic domain N"/>
    <property type="match status" value="1"/>
</dbReference>
<dbReference type="InterPro" id="IPR008250">
    <property type="entry name" value="ATPase_P-typ_transduc_dom_A_sf"/>
</dbReference>
<keyword evidence="7" id="KW-0460">Magnesium</keyword>
<accession>R9H1U9</accession>
<dbReference type="GO" id="GO:0005524">
    <property type="term" value="F:ATP binding"/>
    <property type="evidence" value="ECO:0007669"/>
    <property type="project" value="InterPro"/>
</dbReference>
<dbReference type="Pfam" id="PF12156">
    <property type="entry name" value="ATPase-cat_bd"/>
    <property type="match status" value="1"/>
</dbReference>
<dbReference type="EMBL" id="AQPN01000063">
    <property type="protein sequence ID" value="EOR95159.1"/>
    <property type="molecule type" value="Genomic_DNA"/>
</dbReference>
<feature type="transmembrane region" description="Helical" evidence="12">
    <location>
        <begin position="205"/>
        <end position="225"/>
    </location>
</feature>
<dbReference type="STRING" id="1150600.ADIARSV_1647"/>
<feature type="transmembrane region" description="Helical" evidence="12">
    <location>
        <begin position="456"/>
        <end position="481"/>
    </location>
</feature>
<dbReference type="NCBIfam" id="TIGR01494">
    <property type="entry name" value="ATPase_P-type"/>
    <property type="match status" value="1"/>
</dbReference>
<feature type="domain" description="Putative metal-binding" evidence="14">
    <location>
        <begin position="12"/>
        <end position="82"/>
    </location>
</feature>
<feature type="transmembrane region" description="Helical" evidence="12">
    <location>
        <begin position="174"/>
        <end position="193"/>
    </location>
</feature>
<dbReference type="AlphaFoldDB" id="R9H1U9"/>
<keyword evidence="6" id="KW-0479">Metal-binding</keyword>
<name>R9H1U9_9SPHI</name>
<keyword evidence="2" id="KW-0813">Transport</keyword>
<feature type="domain" description="P-type ATPase A" evidence="13">
    <location>
        <begin position="307"/>
        <end position="402"/>
    </location>
</feature>
<dbReference type="GO" id="GO:0005886">
    <property type="term" value="C:plasma membrane"/>
    <property type="evidence" value="ECO:0007669"/>
    <property type="project" value="UniProtKB-SubCell"/>
</dbReference>
<dbReference type="GO" id="GO:0016887">
    <property type="term" value="F:ATP hydrolysis activity"/>
    <property type="evidence" value="ECO:0007669"/>
    <property type="project" value="InterPro"/>
</dbReference>
<dbReference type="SUPFAM" id="SSF56784">
    <property type="entry name" value="HAD-like"/>
    <property type="match status" value="1"/>
</dbReference>
<dbReference type="GO" id="GO:0005507">
    <property type="term" value="F:copper ion binding"/>
    <property type="evidence" value="ECO:0007669"/>
    <property type="project" value="TreeGrafter"/>
</dbReference>
<evidence type="ECO:0000256" key="7">
    <source>
        <dbReference type="ARBA" id="ARBA00022842"/>
    </source>
</evidence>
<dbReference type="RefSeq" id="WP_016194883.1">
    <property type="nucleotide sequence ID" value="NZ_AQPN01000063.1"/>
</dbReference>
<dbReference type="Pfam" id="PF00702">
    <property type="entry name" value="Hydrolase"/>
    <property type="match status" value="1"/>
</dbReference>
<feature type="transmembrane region" description="Helical" evidence="12">
    <location>
        <begin position="765"/>
        <end position="789"/>
    </location>
</feature>
<keyword evidence="5 12" id="KW-0812">Transmembrane</keyword>
<feature type="transmembrane region" description="Helical" evidence="12">
    <location>
        <begin position="422"/>
        <end position="444"/>
    </location>
</feature>
<dbReference type="PANTHER" id="PTHR43520:SF5">
    <property type="entry name" value="CATION-TRANSPORTING P-TYPE ATPASE-RELATED"/>
    <property type="match status" value="1"/>
</dbReference>
<evidence type="ECO:0000313" key="15">
    <source>
        <dbReference type="EMBL" id="EOR95159.1"/>
    </source>
</evidence>
<dbReference type="SUPFAM" id="SSF81653">
    <property type="entry name" value="Calcium ATPase, transduction domain A"/>
    <property type="match status" value="1"/>
</dbReference>
<evidence type="ECO:0000256" key="10">
    <source>
        <dbReference type="ARBA" id="ARBA00023065"/>
    </source>
</evidence>
<feature type="transmembrane region" description="Helical" evidence="12">
    <location>
        <begin position="246"/>
        <end position="264"/>
    </location>
</feature>
<dbReference type="Proteomes" id="UP000014174">
    <property type="component" value="Unassembled WGS sequence"/>
</dbReference>
<dbReference type="Gene3D" id="2.70.150.10">
    <property type="entry name" value="Calcium-transporting ATPase, cytoplasmic transduction domain A"/>
    <property type="match status" value="1"/>
</dbReference>
<dbReference type="InterPro" id="IPR023299">
    <property type="entry name" value="ATPase_P-typ_cyto_dom_N"/>
</dbReference>
<dbReference type="Gene3D" id="3.40.50.1000">
    <property type="entry name" value="HAD superfamily/HAD-like"/>
    <property type="match status" value="1"/>
</dbReference>
<proteinExistence type="predicted"/>
<evidence type="ECO:0000259" key="13">
    <source>
        <dbReference type="Pfam" id="PF00122"/>
    </source>
</evidence>
<evidence type="ECO:0000256" key="6">
    <source>
        <dbReference type="ARBA" id="ARBA00022723"/>
    </source>
</evidence>
<evidence type="ECO:0000256" key="3">
    <source>
        <dbReference type="ARBA" id="ARBA00022475"/>
    </source>
</evidence>
<keyword evidence="15" id="KW-0378">Hydrolase</keyword>
<dbReference type="eggNOG" id="COG2608">
    <property type="taxonomic scope" value="Bacteria"/>
</dbReference>
<dbReference type="eggNOG" id="COG2217">
    <property type="taxonomic scope" value="Bacteria"/>
</dbReference>
<dbReference type="OrthoDB" id="9770315at2"/>
<dbReference type="GO" id="GO:0043682">
    <property type="term" value="F:P-type divalent copper transporter activity"/>
    <property type="evidence" value="ECO:0007669"/>
    <property type="project" value="TreeGrafter"/>
</dbReference>
<dbReference type="GO" id="GO:0055070">
    <property type="term" value="P:copper ion homeostasis"/>
    <property type="evidence" value="ECO:0007669"/>
    <property type="project" value="TreeGrafter"/>
</dbReference>
<evidence type="ECO:0000256" key="8">
    <source>
        <dbReference type="ARBA" id="ARBA00022967"/>
    </source>
</evidence>
<dbReference type="InterPro" id="IPR023214">
    <property type="entry name" value="HAD_sf"/>
</dbReference>
<dbReference type="InterPro" id="IPR001757">
    <property type="entry name" value="P_typ_ATPase"/>
</dbReference>
<evidence type="ECO:0000256" key="9">
    <source>
        <dbReference type="ARBA" id="ARBA00022989"/>
    </source>
</evidence>
<dbReference type="InterPro" id="IPR036163">
    <property type="entry name" value="HMA_dom_sf"/>
</dbReference>
<keyword evidence="8" id="KW-1278">Translocase</keyword>
<evidence type="ECO:0000256" key="2">
    <source>
        <dbReference type="ARBA" id="ARBA00022448"/>
    </source>
</evidence>
<dbReference type="Gene3D" id="3.30.70.100">
    <property type="match status" value="1"/>
</dbReference>
<dbReference type="InterPro" id="IPR059000">
    <property type="entry name" value="ATPase_P-type_domA"/>
</dbReference>
<dbReference type="PATRIC" id="fig|1150600.3.peg.1620"/>
<organism evidence="15 16">
    <name type="scientific">Arcticibacter svalbardensis MN12-7</name>
    <dbReference type="NCBI Taxonomy" id="1150600"/>
    <lineage>
        <taxon>Bacteria</taxon>
        <taxon>Pseudomonadati</taxon>
        <taxon>Bacteroidota</taxon>
        <taxon>Sphingobacteriia</taxon>
        <taxon>Sphingobacteriales</taxon>
        <taxon>Sphingobacteriaceae</taxon>
        <taxon>Arcticibacter</taxon>
    </lineage>
</organism>
<dbReference type="EC" id="3.6.3.4" evidence="15"/>
<evidence type="ECO:0000256" key="4">
    <source>
        <dbReference type="ARBA" id="ARBA00022553"/>
    </source>
</evidence>
<comment type="subcellular location">
    <subcellularLocation>
        <location evidence="1">Cell membrane</location>
        <topology evidence="1">Multi-pass membrane protein</topology>
    </subcellularLocation>
</comment>
<comment type="caution">
    <text evidence="15">The sequence shown here is derived from an EMBL/GenBank/DDBJ whole genome shotgun (WGS) entry which is preliminary data.</text>
</comment>
<feature type="transmembrane region" description="Helical" evidence="12">
    <location>
        <begin position="270"/>
        <end position="288"/>
    </location>
</feature>
<gene>
    <name evidence="15" type="ORF">ADIARSV_1647</name>
</gene>
<dbReference type="PANTHER" id="PTHR43520">
    <property type="entry name" value="ATP7, ISOFORM B"/>
    <property type="match status" value="1"/>
</dbReference>
<keyword evidence="4" id="KW-0597">Phosphoprotein</keyword>
<keyword evidence="11 12" id="KW-0472">Membrane</keyword>
<keyword evidence="9 12" id="KW-1133">Transmembrane helix</keyword>
<dbReference type="InterPro" id="IPR036412">
    <property type="entry name" value="HAD-like_sf"/>
</dbReference>
<evidence type="ECO:0000256" key="12">
    <source>
        <dbReference type="SAM" id="Phobius"/>
    </source>
</evidence>
<dbReference type="InterPro" id="IPR021993">
    <property type="entry name" value="ATPase-cat-bd"/>
</dbReference>
<evidence type="ECO:0000313" key="16">
    <source>
        <dbReference type="Proteomes" id="UP000014174"/>
    </source>
</evidence>
<sequence>MTSSDTSIKTLCFHCGDNIVTEPLIVDDKLFCCAGCKGVYQILAQNNLCSYYNYNSSPGEKKSYTEQHLEYLNEPGIFSKLVDYTDEKRTLITFYIPAIHCSSCLWLLEHLHKIHPAVAHSRVDFLKKQVEITFDHHELPLKSLVEILISIGYEPLISLQDIVKDKSNAVNRELILKIAVSGFCMGNVMLFSFPEYLGLSSLEHQFQTLFGWLNLAFASVATFYCSRDFFVSAWGSLKNKVINLDTPLALIVAVLFMRSAYEIISGAGPGFSDTLTGLVFLLLMGRWVKQRTYNHISFNRDYRSYFPVAVTLLNEEGIEVPVPINDLEIGARILVRNNEIVPADSILMKGTGCFDFSFVTGESQPQSKVLGEIIYAGGRQIGEAIELEVVKPVSQSYLTRLWNNEAFKRSDQSKIKNFNDTIAQYFSLAVIAIALVSAGFWWYMGDTSKGWDAFSSVLIVACPCVLALSTPLTLSTVLGIFDRNDFYLKNTDVVEQLARIDTVVFDKTGTISCPETNNLTFSGELTLFEGSLVSSVARNSSHPLSRQITKWLDGKDYLKADSYREIPGKGISAFFDRHEVLMGSRSFVSPQALSLSNASTVHVRIDGQYKGYFKINQKWRTSLKDLIVSLKVQYRLHVISGDHSDEKKDLMEVFPEYVPMLFNQSPQDKLEYVQKLQVDQNVVMMLGDGLNDAGALRQSDLGVAVTDNINNFTPGSDAILKGSAMGKLPQFISQAKSAVLIIKCSFMIATIYNLIGVFFAVQGRLYPLTAAILMPMSTITIIILTNLANRYFAKKYRLR</sequence>
<feature type="transmembrane region" description="Helical" evidence="12">
    <location>
        <begin position="737"/>
        <end position="759"/>
    </location>
</feature>
<keyword evidence="10" id="KW-0406">Ion transport</keyword>
<evidence type="ECO:0000256" key="11">
    <source>
        <dbReference type="ARBA" id="ARBA00023136"/>
    </source>
</evidence>
<evidence type="ECO:0000256" key="1">
    <source>
        <dbReference type="ARBA" id="ARBA00004651"/>
    </source>
</evidence>